<dbReference type="Gene3D" id="1.25.40.20">
    <property type="entry name" value="Ankyrin repeat-containing domain"/>
    <property type="match status" value="1"/>
</dbReference>
<sequence>MLDKDHDLLLLQDYKLLTSYPVSQYEIPDIDKITPLHLFCKQINHYEKNFEDFLGKITNFDPRDIFKRTPLHYLLKSNPKKKCVKALLECGVDVNSKDFYTPLHFACKFNALLSVIKLLIKYGANVNATTITSSLINKNFMSNHSKFEYNNYKQFGNTPLHLCTKHQKWLPEEHIHTKLLSGQLRSYRTITHDFHDLIKYEYGWNFEMATKKILKCHTCIFNYRFQNKITPEMINTVFESPKIKDIRPFIYWVYTGLLSVPKDKELIQNILLTLGHLDLFEIKNTRSKFLQDIEKIMNQNIGVDFKILLKDKYFFVHKIILVARLSWFRNKLLNPNGQFNSISILKINSSFTIKSFEIFISFVYTGRIDDNLNQDLVDELLVLCDHYGLSKYSALYYQILVSHLRNKKDDN</sequence>
<dbReference type="PROSITE" id="PS50297">
    <property type="entry name" value="ANK_REP_REGION"/>
    <property type="match status" value="2"/>
</dbReference>
<reference evidence="5" key="1">
    <citation type="submission" date="2022-08" db="EMBL/GenBank/DDBJ databases">
        <title>Novel sulfate-reducing endosymbionts in the free-living metamonad Anaeramoeba.</title>
        <authorList>
            <person name="Jerlstrom-Hultqvist J."/>
            <person name="Cepicka I."/>
            <person name="Gallot-Lavallee L."/>
            <person name="Salas-Leiva D."/>
            <person name="Curtis B.A."/>
            <person name="Zahonova K."/>
            <person name="Pipaliya S."/>
            <person name="Dacks J."/>
            <person name="Roger A.J."/>
        </authorList>
    </citation>
    <scope>NUCLEOTIDE SEQUENCE</scope>
    <source>
        <strain evidence="5">Schooner1</strain>
    </source>
</reference>
<dbReference type="InterPro" id="IPR036770">
    <property type="entry name" value="Ankyrin_rpt-contain_sf"/>
</dbReference>
<dbReference type="Pfam" id="PF00651">
    <property type="entry name" value="BTB"/>
    <property type="match status" value="1"/>
</dbReference>
<dbReference type="CDD" id="cd18186">
    <property type="entry name" value="BTB_POZ_ZBTB_KLHL-like"/>
    <property type="match status" value="1"/>
</dbReference>
<keyword evidence="6" id="KW-1185">Reference proteome</keyword>
<feature type="repeat" description="ANK" evidence="3">
    <location>
        <begin position="66"/>
        <end position="99"/>
    </location>
</feature>
<evidence type="ECO:0000313" key="5">
    <source>
        <dbReference type="EMBL" id="KAJ6245077.1"/>
    </source>
</evidence>
<proteinExistence type="predicted"/>
<name>A0ABQ8YKG2_9EUKA</name>
<dbReference type="InterPro" id="IPR002110">
    <property type="entry name" value="Ankyrin_rpt"/>
</dbReference>
<dbReference type="PROSITE" id="PS50088">
    <property type="entry name" value="ANK_REPEAT"/>
    <property type="match status" value="2"/>
</dbReference>
<evidence type="ECO:0000313" key="6">
    <source>
        <dbReference type="Proteomes" id="UP001150062"/>
    </source>
</evidence>
<evidence type="ECO:0000256" key="2">
    <source>
        <dbReference type="ARBA" id="ARBA00023043"/>
    </source>
</evidence>
<keyword evidence="2 3" id="KW-0040">ANK repeat</keyword>
<evidence type="ECO:0000256" key="3">
    <source>
        <dbReference type="PROSITE-ProRule" id="PRU00023"/>
    </source>
</evidence>
<evidence type="ECO:0000256" key="1">
    <source>
        <dbReference type="ARBA" id="ARBA00022737"/>
    </source>
</evidence>
<dbReference type="Proteomes" id="UP001150062">
    <property type="component" value="Unassembled WGS sequence"/>
</dbReference>
<gene>
    <name evidence="5" type="ORF">M0813_20627</name>
</gene>
<dbReference type="SUPFAM" id="SSF48403">
    <property type="entry name" value="Ankyrin repeat"/>
    <property type="match status" value="1"/>
</dbReference>
<dbReference type="InterPro" id="IPR011333">
    <property type="entry name" value="SKP1/BTB/POZ_sf"/>
</dbReference>
<organism evidence="5 6">
    <name type="scientific">Anaeramoeba flamelloides</name>
    <dbReference type="NCBI Taxonomy" id="1746091"/>
    <lineage>
        <taxon>Eukaryota</taxon>
        <taxon>Metamonada</taxon>
        <taxon>Anaeramoebidae</taxon>
        <taxon>Anaeramoeba</taxon>
    </lineage>
</organism>
<feature type="repeat" description="ANK" evidence="3">
    <location>
        <begin position="98"/>
        <end position="131"/>
    </location>
</feature>
<dbReference type="PANTHER" id="PTHR24126">
    <property type="entry name" value="ANKYRIN REPEAT, PH AND SEC7 DOMAIN CONTAINING PROTEIN SECG-RELATED"/>
    <property type="match status" value="1"/>
</dbReference>
<dbReference type="InterPro" id="IPR000210">
    <property type="entry name" value="BTB/POZ_dom"/>
</dbReference>
<dbReference type="SMART" id="SM00248">
    <property type="entry name" value="ANK"/>
    <property type="match status" value="3"/>
</dbReference>
<evidence type="ECO:0000259" key="4">
    <source>
        <dbReference type="PROSITE" id="PS50097"/>
    </source>
</evidence>
<dbReference type="Gene3D" id="3.30.710.10">
    <property type="entry name" value="Potassium Channel Kv1.1, Chain A"/>
    <property type="match status" value="1"/>
</dbReference>
<feature type="domain" description="BTB" evidence="4">
    <location>
        <begin position="303"/>
        <end position="372"/>
    </location>
</feature>
<dbReference type="PANTHER" id="PTHR24126:SF14">
    <property type="entry name" value="ANK_REP_REGION DOMAIN-CONTAINING PROTEIN"/>
    <property type="match status" value="1"/>
</dbReference>
<dbReference type="SUPFAM" id="SSF54695">
    <property type="entry name" value="POZ domain"/>
    <property type="match status" value="1"/>
</dbReference>
<dbReference type="Pfam" id="PF12796">
    <property type="entry name" value="Ank_2"/>
    <property type="match status" value="1"/>
</dbReference>
<dbReference type="SMART" id="SM00225">
    <property type="entry name" value="BTB"/>
    <property type="match status" value="1"/>
</dbReference>
<keyword evidence="1" id="KW-0677">Repeat</keyword>
<protein>
    <submittedName>
        <fullName evidence="5">Ankyrin repeat-containing protein</fullName>
    </submittedName>
</protein>
<dbReference type="PROSITE" id="PS50097">
    <property type="entry name" value="BTB"/>
    <property type="match status" value="1"/>
</dbReference>
<accession>A0ABQ8YKG2</accession>
<comment type="caution">
    <text evidence="5">The sequence shown here is derived from an EMBL/GenBank/DDBJ whole genome shotgun (WGS) entry which is preliminary data.</text>
</comment>
<dbReference type="EMBL" id="JAOAOG010000152">
    <property type="protein sequence ID" value="KAJ6245077.1"/>
    <property type="molecule type" value="Genomic_DNA"/>
</dbReference>